<keyword evidence="1" id="KW-0472">Membrane</keyword>
<keyword evidence="1" id="KW-1133">Transmembrane helix</keyword>
<keyword evidence="1" id="KW-0812">Transmembrane</keyword>
<accession>A0A182XLH2</accession>
<feature type="chain" id="PRO_5008143189" evidence="2">
    <location>
        <begin position="22"/>
        <end position="157"/>
    </location>
</feature>
<keyword evidence="4" id="KW-1185">Reference proteome</keyword>
<dbReference type="Proteomes" id="UP000076407">
    <property type="component" value="Unassembled WGS sequence"/>
</dbReference>
<feature type="transmembrane region" description="Helical" evidence="1">
    <location>
        <begin position="72"/>
        <end position="91"/>
    </location>
</feature>
<feature type="signal peptide" evidence="2">
    <location>
        <begin position="1"/>
        <end position="21"/>
    </location>
</feature>
<name>A0A182XLH2_ANOQN</name>
<dbReference type="VEuPathDB" id="VectorBase:AQUA010717"/>
<protein>
    <submittedName>
        <fullName evidence="3">Uncharacterized protein</fullName>
    </submittedName>
</protein>
<evidence type="ECO:0000256" key="2">
    <source>
        <dbReference type="SAM" id="SignalP"/>
    </source>
</evidence>
<sequence length="157" mass="16166">MKFTFAFVLIALFAVFTVSQALPQPDEAAAASTTNTDGASANTQLVLELTPEEAAAVEAMGGQASQAANMKFTFAFVLIALFAVFTVSQALPQPDEAAAASTTNTDGASANTQLVLELTPEEAAAVEAMGGRGFWKKLWGGVKTAITVGCKLTNCLG</sequence>
<dbReference type="AlphaFoldDB" id="A0A182XLH2"/>
<evidence type="ECO:0000313" key="3">
    <source>
        <dbReference type="EnsemblMetazoa" id="AQUA010717-PA"/>
    </source>
</evidence>
<proteinExistence type="predicted"/>
<evidence type="ECO:0000313" key="4">
    <source>
        <dbReference type="Proteomes" id="UP000076407"/>
    </source>
</evidence>
<organism evidence="3 4">
    <name type="scientific">Anopheles quadriannulatus</name>
    <name type="common">Mosquito</name>
    <dbReference type="NCBI Taxonomy" id="34691"/>
    <lineage>
        <taxon>Eukaryota</taxon>
        <taxon>Metazoa</taxon>
        <taxon>Ecdysozoa</taxon>
        <taxon>Arthropoda</taxon>
        <taxon>Hexapoda</taxon>
        <taxon>Insecta</taxon>
        <taxon>Pterygota</taxon>
        <taxon>Neoptera</taxon>
        <taxon>Endopterygota</taxon>
        <taxon>Diptera</taxon>
        <taxon>Nematocera</taxon>
        <taxon>Culicoidea</taxon>
        <taxon>Culicidae</taxon>
        <taxon>Anophelinae</taxon>
        <taxon>Anopheles</taxon>
    </lineage>
</organism>
<evidence type="ECO:0000256" key="1">
    <source>
        <dbReference type="SAM" id="Phobius"/>
    </source>
</evidence>
<dbReference type="EnsemblMetazoa" id="AQUA010717-RA">
    <property type="protein sequence ID" value="AQUA010717-PA"/>
    <property type="gene ID" value="AQUA010717"/>
</dbReference>
<reference evidence="3" key="1">
    <citation type="submission" date="2020-05" db="UniProtKB">
        <authorList>
            <consortium name="EnsemblMetazoa"/>
        </authorList>
    </citation>
    <scope>IDENTIFICATION</scope>
    <source>
        <strain evidence="3">SANGQUA</strain>
    </source>
</reference>
<keyword evidence="2" id="KW-0732">Signal</keyword>